<organism evidence="1 2">
    <name type="scientific">Shewanella psychrophila</name>
    <dbReference type="NCBI Taxonomy" id="225848"/>
    <lineage>
        <taxon>Bacteria</taxon>
        <taxon>Pseudomonadati</taxon>
        <taxon>Pseudomonadota</taxon>
        <taxon>Gammaproteobacteria</taxon>
        <taxon>Alteromonadales</taxon>
        <taxon>Shewanellaceae</taxon>
        <taxon>Shewanella</taxon>
    </lineage>
</organism>
<evidence type="ECO:0008006" key="3">
    <source>
        <dbReference type="Google" id="ProtNLM"/>
    </source>
</evidence>
<reference evidence="1 2" key="1">
    <citation type="submission" date="2016-03" db="EMBL/GenBank/DDBJ databases">
        <title>Complete genome sequence of Shewanella psychrophila WP2, a deep sea bacterium isolated from west Pacific sediment.</title>
        <authorList>
            <person name="Xu G."/>
            <person name="Jian H."/>
        </authorList>
    </citation>
    <scope>NUCLEOTIDE SEQUENCE [LARGE SCALE GENOMIC DNA]</scope>
    <source>
        <strain evidence="1 2">WP2</strain>
    </source>
</reference>
<dbReference type="EMBL" id="CP014782">
    <property type="protein sequence ID" value="AQS39478.1"/>
    <property type="molecule type" value="Genomic_DNA"/>
</dbReference>
<proteinExistence type="predicted"/>
<name>A0A1S6HVM9_9GAMM</name>
<dbReference type="Proteomes" id="UP000189545">
    <property type="component" value="Chromosome"/>
</dbReference>
<accession>A0A1S6HVM9</accession>
<dbReference type="KEGG" id="spsw:Sps_04387"/>
<evidence type="ECO:0000313" key="1">
    <source>
        <dbReference type="EMBL" id="AQS39478.1"/>
    </source>
</evidence>
<evidence type="ECO:0000313" key="2">
    <source>
        <dbReference type="Proteomes" id="UP000189545"/>
    </source>
</evidence>
<gene>
    <name evidence="1" type="ORF">Sps_04387</name>
</gene>
<keyword evidence="2" id="KW-1185">Reference proteome</keyword>
<dbReference type="STRING" id="225848.Sps_04387"/>
<sequence length="97" mass="10988">MDIFKLLLTHSSWTRAFSGPQNSTTRCGREKGRVRKTLLMTAEADQVNYYVDGQLICTYSDNVAPEQAMSINFNLWFMPKGADGSICPVDSDEVREY</sequence>
<dbReference type="RefSeq" id="WP_179948384.1">
    <property type="nucleotide sequence ID" value="NZ_CP014782.1"/>
</dbReference>
<dbReference type="Gene3D" id="2.60.120.200">
    <property type="match status" value="1"/>
</dbReference>
<protein>
    <recommendedName>
        <fullName evidence="3">GH16 domain-containing protein</fullName>
    </recommendedName>
</protein>
<dbReference type="AlphaFoldDB" id="A0A1S6HVM9"/>